<comment type="caution">
    <text evidence="1">The sequence shown here is derived from an EMBL/GenBank/DDBJ whole genome shotgun (WGS) entry which is preliminary data.</text>
</comment>
<keyword evidence="1" id="KW-0456">Lyase</keyword>
<keyword evidence="2" id="KW-1185">Reference proteome</keyword>
<dbReference type="OrthoDB" id="7185309at2"/>
<dbReference type="GO" id="GO:0016829">
    <property type="term" value="F:lyase activity"/>
    <property type="evidence" value="ECO:0007669"/>
    <property type="project" value="UniProtKB-KW"/>
</dbReference>
<sequence>MNVTLVYFGGCPNWQEADARLRAALVATGHDDVVVEHRQVTTAAEAEAVQFRGSPTILVDGRDPFLRQDSPVGLSCRVYATKDGLAGCPTVDDLMSVLT</sequence>
<accession>A0A098YCT4</accession>
<evidence type="ECO:0000313" key="1">
    <source>
        <dbReference type="EMBL" id="KGH48242.1"/>
    </source>
</evidence>
<dbReference type="Proteomes" id="UP000029713">
    <property type="component" value="Unassembled WGS sequence"/>
</dbReference>
<dbReference type="STRING" id="1522368.IN07_03290"/>
<name>A0A098YCT4_9ACTN</name>
<reference evidence="1 2" key="1">
    <citation type="submission" date="2014-07" db="EMBL/GenBank/DDBJ databases">
        <title>Biosystematic studies on Modestobacter strains isolated from extreme hyper-arid desert soil and from historic building.</title>
        <authorList>
            <person name="Bukarasam K."/>
            <person name="Bull A."/>
            <person name="Girard G."/>
            <person name="van Wezel G."/>
            <person name="Goodfellow M."/>
        </authorList>
    </citation>
    <scope>NUCLEOTIDE SEQUENCE [LARGE SCALE GENOMIC DNA]</scope>
    <source>
        <strain evidence="1 2">KNN45-2b</strain>
    </source>
</reference>
<organism evidence="1 2">
    <name type="scientific">Modestobacter caceresii</name>
    <dbReference type="NCBI Taxonomy" id="1522368"/>
    <lineage>
        <taxon>Bacteria</taxon>
        <taxon>Bacillati</taxon>
        <taxon>Actinomycetota</taxon>
        <taxon>Actinomycetes</taxon>
        <taxon>Geodermatophilales</taxon>
        <taxon>Geodermatophilaceae</taxon>
        <taxon>Modestobacter</taxon>
    </lineage>
</organism>
<proteinExistence type="predicted"/>
<dbReference type="RefSeq" id="WP_036333523.1">
    <property type="nucleotide sequence ID" value="NZ_JPMX01000009.1"/>
</dbReference>
<dbReference type="EMBL" id="JPMX01000009">
    <property type="protein sequence ID" value="KGH48242.1"/>
    <property type="molecule type" value="Genomic_DNA"/>
</dbReference>
<evidence type="ECO:0000313" key="2">
    <source>
        <dbReference type="Proteomes" id="UP000029713"/>
    </source>
</evidence>
<dbReference type="AlphaFoldDB" id="A0A098YCT4"/>
<gene>
    <name evidence="1" type="ORF">IN07_03290</name>
</gene>
<protein>
    <submittedName>
        <fullName evidence="1">Alkylmercury lyase</fullName>
    </submittedName>
</protein>